<dbReference type="Proteomes" id="UP000290288">
    <property type="component" value="Unassembled WGS sequence"/>
</dbReference>
<accession>A0A4Q2DPZ7</accession>
<dbReference type="EMBL" id="SDEE01000081">
    <property type="protein sequence ID" value="RXW22179.1"/>
    <property type="molecule type" value="Genomic_DNA"/>
</dbReference>
<name>A0A4Q2DPZ7_9AGAR</name>
<evidence type="ECO:0000313" key="1">
    <source>
        <dbReference type="EMBL" id="RXW22179.1"/>
    </source>
</evidence>
<keyword evidence="2" id="KW-1185">Reference proteome</keyword>
<dbReference type="AlphaFoldDB" id="A0A4Q2DPZ7"/>
<organism evidence="1 2">
    <name type="scientific">Candolleomyces aberdarensis</name>
    <dbReference type="NCBI Taxonomy" id="2316362"/>
    <lineage>
        <taxon>Eukaryota</taxon>
        <taxon>Fungi</taxon>
        <taxon>Dikarya</taxon>
        <taxon>Basidiomycota</taxon>
        <taxon>Agaricomycotina</taxon>
        <taxon>Agaricomycetes</taxon>
        <taxon>Agaricomycetidae</taxon>
        <taxon>Agaricales</taxon>
        <taxon>Agaricineae</taxon>
        <taxon>Psathyrellaceae</taxon>
        <taxon>Candolleomyces</taxon>
    </lineage>
</organism>
<dbReference type="STRING" id="2316362.A0A4Q2DPZ7"/>
<reference evidence="1 2" key="1">
    <citation type="submission" date="2019-01" db="EMBL/GenBank/DDBJ databases">
        <title>Draft genome sequence of Psathyrella aberdarensis IHI B618.</title>
        <authorList>
            <person name="Buettner E."/>
            <person name="Kellner H."/>
        </authorList>
    </citation>
    <scope>NUCLEOTIDE SEQUENCE [LARGE SCALE GENOMIC DNA]</scope>
    <source>
        <strain evidence="1 2">IHI B618</strain>
    </source>
</reference>
<proteinExistence type="predicted"/>
<gene>
    <name evidence="1" type="ORF">EST38_g3689</name>
</gene>
<protein>
    <submittedName>
        <fullName evidence="1">Uncharacterized protein</fullName>
    </submittedName>
</protein>
<comment type="caution">
    <text evidence="1">The sequence shown here is derived from an EMBL/GenBank/DDBJ whole genome shotgun (WGS) entry which is preliminary data.</text>
</comment>
<sequence>MDQLQVTDVYHVPESSLILNIILHAIYKTSCANNAPTIEQLIEAIDKMPIYGLEPKSVICSKDPLYHLLLSHGAIRPVKVYALAAHHSIEELAKHISTYLLSHSVKEIDDQTAERIGAIYLKRFLVLCLSRPREIAEILIQPPERHPPNDACGYEEQKSVTREWSLSLVDIVLGMRPGVYLRGLINDFADAALRWKTFQSIVFRALLSRWLGGFHVKIVKRR</sequence>
<dbReference type="OrthoDB" id="3265815at2759"/>
<evidence type="ECO:0000313" key="2">
    <source>
        <dbReference type="Proteomes" id="UP000290288"/>
    </source>
</evidence>